<evidence type="ECO:0000259" key="2">
    <source>
        <dbReference type="PROSITE" id="PS51737"/>
    </source>
</evidence>
<reference evidence="3 4" key="1">
    <citation type="journal article" date="2017" name="Genome Announc.">
        <title>Draft Genome Sequences of Four Alkaliphilic Bacteria Belonging to the Anaerobacillus Genus.</title>
        <authorList>
            <person name="Bassil N.M."/>
            <person name="Lloyd J.R."/>
        </authorList>
    </citation>
    <scope>NUCLEOTIDE SEQUENCE [LARGE SCALE GENOMIC DNA]</scope>
    <source>
        <strain evidence="3 4">NB2006</strain>
    </source>
</reference>
<dbReference type="InterPro" id="IPR038109">
    <property type="entry name" value="DNA_bind_recomb_sf"/>
</dbReference>
<accession>A0A7S7RCB7</accession>
<dbReference type="Pfam" id="PF13408">
    <property type="entry name" value="Zn_ribbon_recom"/>
    <property type="match status" value="1"/>
</dbReference>
<protein>
    <submittedName>
        <fullName evidence="3">Recombinase family protein</fullName>
    </submittedName>
</protein>
<dbReference type="SUPFAM" id="SSF53041">
    <property type="entry name" value="Resolvase-like"/>
    <property type="match status" value="1"/>
</dbReference>
<dbReference type="InterPro" id="IPR006119">
    <property type="entry name" value="Resolv_N"/>
</dbReference>
<dbReference type="GO" id="GO:0000150">
    <property type="term" value="F:DNA strand exchange activity"/>
    <property type="evidence" value="ECO:0007669"/>
    <property type="project" value="InterPro"/>
</dbReference>
<dbReference type="PANTHER" id="PTHR30461:SF23">
    <property type="entry name" value="DNA RECOMBINASE-RELATED"/>
    <property type="match status" value="1"/>
</dbReference>
<dbReference type="GO" id="GO:0003677">
    <property type="term" value="F:DNA binding"/>
    <property type="evidence" value="ECO:0007669"/>
    <property type="project" value="InterPro"/>
</dbReference>
<dbReference type="Pfam" id="PF00239">
    <property type="entry name" value="Resolvase"/>
    <property type="match status" value="1"/>
</dbReference>
<keyword evidence="1" id="KW-0175">Coiled coil</keyword>
<dbReference type="Pfam" id="PF07508">
    <property type="entry name" value="Recombinase"/>
    <property type="match status" value="1"/>
</dbReference>
<dbReference type="OrthoDB" id="9811097at2"/>
<name>A0A7S7RCB7_9BACI</name>
<dbReference type="RefSeq" id="WP_159432533.1">
    <property type="nucleotide sequence ID" value="NZ_CP063356.2"/>
</dbReference>
<reference evidence="3 4" key="2">
    <citation type="journal article" date="2019" name="Int. J. Syst. Evol. Microbiol.">
        <title>Anaerobacillus isosaccharinicus sp. nov., an alkaliphilic bacterium which degrades isosaccharinic acid.</title>
        <authorList>
            <person name="Bassil N.M."/>
            <person name="Lloyd J.R."/>
        </authorList>
    </citation>
    <scope>NUCLEOTIDE SEQUENCE [LARGE SCALE GENOMIC DNA]</scope>
    <source>
        <strain evidence="3 4">NB2006</strain>
    </source>
</reference>
<dbReference type="EMBL" id="CP063356">
    <property type="protein sequence ID" value="QOY36786.1"/>
    <property type="molecule type" value="Genomic_DNA"/>
</dbReference>
<sequence length="437" mass="50538">MTVYSIKGKYDIILSKELSRLARNVPLAYKIRDMVERYDLELITLDGAINTIEKKGNMFGLYAWIYELEAQNTSERLKLMFKTKAQIGEFNGSHPPYGYEVIKKKLVIRKDQTPNVVRRIFEEYISGKGFDAIARGLYNDDVTTPSQLAEKTNATTKWHGSSVRKILENPHYMGILKQCRDHKPTVTSKKRKHNSISDQVVIENSHEPIVPIEDFLVVQELIKSRKRTRPQSEKYLFTNTAFCSDCGRGMHFKKNRKGYICGNYNKHGIKACSNHYISQTSLTDIVLTDLNRISNKINKNNYYQSLIKEITLNKEQMREILETNINELEAKKRDKTNLVIALSNGIISNDDYQLAINSLNEVITNIVNENRKLNKELEHQDIEKDLKEFKKNLSSFTDLQVVTPELLHTLIDRIEIKADGTTKIHYRFNEPTDPPAY</sequence>
<dbReference type="CDD" id="cd00338">
    <property type="entry name" value="Ser_Recombinase"/>
    <property type="match status" value="1"/>
</dbReference>
<dbReference type="Gene3D" id="3.40.50.1390">
    <property type="entry name" value="Resolvase, N-terminal catalytic domain"/>
    <property type="match status" value="1"/>
</dbReference>
<dbReference type="InterPro" id="IPR050639">
    <property type="entry name" value="SSR_resolvase"/>
</dbReference>
<gene>
    <name evidence="3" type="ORF">AWH56_003785</name>
</gene>
<evidence type="ECO:0000256" key="1">
    <source>
        <dbReference type="SAM" id="Coils"/>
    </source>
</evidence>
<dbReference type="PROSITE" id="PS51737">
    <property type="entry name" value="RECOMBINASE_DNA_BIND"/>
    <property type="match status" value="1"/>
</dbReference>
<dbReference type="KEGG" id="aia:AWH56_003785"/>
<dbReference type="InterPro" id="IPR036162">
    <property type="entry name" value="Resolvase-like_N_sf"/>
</dbReference>
<feature type="domain" description="Recombinase" evidence="2">
    <location>
        <begin position="96"/>
        <end position="228"/>
    </location>
</feature>
<dbReference type="PANTHER" id="PTHR30461">
    <property type="entry name" value="DNA-INVERTASE FROM LAMBDOID PROPHAGE"/>
    <property type="match status" value="1"/>
</dbReference>
<dbReference type="AlphaFoldDB" id="A0A7S7RCB7"/>
<feature type="coiled-coil region" evidence="1">
    <location>
        <begin position="311"/>
        <end position="392"/>
    </location>
</feature>
<dbReference type="Proteomes" id="UP000180175">
    <property type="component" value="Chromosome"/>
</dbReference>
<dbReference type="InterPro" id="IPR011109">
    <property type="entry name" value="DNA_bind_recombinase_dom"/>
</dbReference>
<dbReference type="InterPro" id="IPR025827">
    <property type="entry name" value="Zn_ribbon_recom_dom"/>
</dbReference>
<organism evidence="3 4">
    <name type="scientific">Anaerobacillus isosaccharinicus</name>
    <dbReference type="NCBI Taxonomy" id="1532552"/>
    <lineage>
        <taxon>Bacteria</taxon>
        <taxon>Bacillati</taxon>
        <taxon>Bacillota</taxon>
        <taxon>Bacilli</taxon>
        <taxon>Bacillales</taxon>
        <taxon>Bacillaceae</taxon>
        <taxon>Anaerobacillus</taxon>
    </lineage>
</organism>
<dbReference type="Gene3D" id="3.90.1750.20">
    <property type="entry name" value="Putative Large Serine Recombinase, Chain B, Domain 2"/>
    <property type="match status" value="1"/>
</dbReference>
<evidence type="ECO:0000313" key="4">
    <source>
        <dbReference type="Proteomes" id="UP000180175"/>
    </source>
</evidence>
<evidence type="ECO:0000313" key="3">
    <source>
        <dbReference type="EMBL" id="QOY36786.1"/>
    </source>
</evidence>
<keyword evidence="4" id="KW-1185">Reference proteome</keyword>
<proteinExistence type="predicted"/>